<evidence type="ECO:0000256" key="10">
    <source>
        <dbReference type="ARBA" id="ARBA00022777"/>
    </source>
</evidence>
<dbReference type="GO" id="GO:0008972">
    <property type="term" value="F:phosphomethylpyrimidine kinase activity"/>
    <property type="evidence" value="ECO:0007669"/>
    <property type="project" value="UniProtKB-EC"/>
</dbReference>
<gene>
    <name evidence="17" type="primary">thiD</name>
    <name evidence="17" type="ORF">D3P96_00580</name>
</gene>
<comment type="pathway">
    <text evidence="13">Cofactor biosynthesis; thiamine diphosphate biosynthesis; 4-amino-2-methyl-5-diphosphomethylpyrimidine from 5-amino-1-(5-phospho-D-ribosyl)imidazole: step 2/3.</text>
</comment>
<evidence type="ECO:0000259" key="16">
    <source>
        <dbReference type="Pfam" id="PF08543"/>
    </source>
</evidence>
<evidence type="ECO:0000256" key="11">
    <source>
        <dbReference type="ARBA" id="ARBA00022840"/>
    </source>
</evidence>
<dbReference type="CDD" id="cd01169">
    <property type="entry name" value="HMPP_kinase"/>
    <property type="match status" value="1"/>
</dbReference>
<dbReference type="EC" id="2.7.4.7" evidence="6"/>
<dbReference type="GO" id="GO:0008902">
    <property type="term" value="F:hydroxymethylpyrimidine kinase activity"/>
    <property type="evidence" value="ECO:0007669"/>
    <property type="project" value="UniProtKB-EC"/>
</dbReference>
<keyword evidence="9" id="KW-0547">Nucleotide-binding</keyword>
<name>A0A3P2RG85_WEIVI</name>
<keyword evidence="11" id="KW-0067">ATP-binding</keyword>
<comment type="catalytic activity">
    <reaction evidence="2">
        <text>4-amino-2-methyl-5-(phosphooxymethyl)pyrimidine + ATP = 4-amino-2-methyl-5-(diphosphooxymethyl)pyrimidine + ADP</text>
        <dbReference type="Rhea" id="RHEA:19893"/>
        <dbReference type="ChEBI" id="CHEBI:30616"/>
        <dbReference type="ChEBI" id="CHEBI:57841"/>
        <dbReference type="ChEBI" id="CHEBI:58354"/>
        <dbReference type="ChEBI" id="CHEBI:456216"/>
        <dbReference type="EC" id="2.7.4.7"/>
    </reaction>
</comment>
<sequence>MVNSFPQVVTIAGNDSDGSAGGPADLHTFFARDTYGMMILTAAVAGNSYGIQDQRTMPLDFITQQFTSIADDFDIRAAKTGMLADQAIIHNVVENLKRVSFGDLVVDPVISTKHGATLLEMDAIQAVQNELLPLATITTPNIYEGELLADMSIDSPDDMEEAARKIQSFGAKNVLLKGRHADAKQLEVTDLLLLENGETHWLTEPYVDTTHINGTGDTLSSVIVSELAKGQSILEAVKLAKTLTYQAIAETIDVGHQFGPINIWAAQDKA</sequence>
<evidence type="ECO:0000256" key="8">
    <source>
        <dbReference type="ARBA" id="ARBA00022679"/>
    </source>
</evidence>
<evidence type="ECO:0000256" key="4">
    <source>
        <dbReference type="ARBA" id="ARBA00009879"/>
    </source>
</evidence>
<comment type="caution">
    <text evidence="17">The sequence shown here is derived from an EMBL/GenBank/DDBJ whole genome shotgun (WGS) entry which is preliminary data.</text>
</comment>
<evidence type="ECO:0000256" key="7">
    <source>
        <dbReference type="ARBA" id="ARBA00019161"/>
    </source>
</evidence>
<dbReference type="AlphaFoldDB" id="A0A3P2RG85"/>
<reference evidence="17 18" key="1">
    <citation type="submission" date="2018-10" db="EMBL/GenBank/DDBJ databases">
        <title>Draft genome sequence of Weissella viridescens UCO-SMC3.</title>
        <authorList>
            <person name="Garcia-Cancino A."/>
            <person name="Espinoza-Monje M."/>
            <person name="Albarracin L."/>
            <person name="Garcia-Castillo V."/>
            <person name="Campos-Martin J."/>
            <person name="Nakano Y."/>
            <person name="Guitierrez-Zamorano C."/>
            <person name="Ikeda-Ohtsubo W."/>
            <person name="Morita H."/>
            <person name="Kitazawa H."/>
            <person name="Villena J."/>
        </authorList>
    </citation>
    <scope>NUCLEOTIDE SEQUENCE [LARGE SCALE GENOMIC DNA]</scope>
    <source>
        <strain evidence="17 18">UCO-SMC3</strain>
    </source>
</reference>
<dbReference type="SUPFAM" id="SSF53613">
    <property type="entry name" value="Ribokinase-like"/>
    <property type="match status" value="1"/>
</dbReference>
<dbReference type="InterPro" id="IPR013749">
    <property type="entry name" value="PM/HMP-P_kinase-1"/>
</dbReference>
<evidence type="ECO:0000256" key="1">
    <source>
        <dbReference type="ARBA" id="ARBA00000151"/>
    </source>
</evidence>
<evidence type="ECO:0000256" key="15">
    <source>
        <dbReference type="ARBA" id="ARBA00043176"/>
    </source>
</evidence>
<organism evidence="17 18">
    <name type="scientific">Weissella viridescens</name>
    <name type="common">Lactobacillus viridescens</name>
    <dbReference type="NCBI Taxonomy" id="1629"/>
    <lineage>
        <taxon>Bacteria</taxon>
        <taxon>Bacillati</taxon>
        <taxon>Bacillota</taxon>
        <taxon>Bacilli</taxon>
        <taxon>Lactobacillales</taxon>
        <taxon>Lactobacillaceae</taxon>
        <taxon>Weissella</taxon>
    </lineage>
</organism>
<evidence type="ECO:0000256" key="13">
    <source>
        <dbReference type="ARBA" id="ARBA00037917"/>
    </source>
</evidence>
<dbReference type="Gene3D" id="3.40.1190.20">
    <property type="match status" value="1"/>
</dbReference>
<evidence type="ECO:0000256" key="3">
    <source>
        <dbReference type="ARBA" id="ARBA00004769"/>
    </source>
</evidence>
<dbReference type="OrthoDB" id="9810880at2"/>
<dbReference type="InterPro" id="IPR029056">
    <property type="entry name" value="Ribokinase-like"/>
</dbReference>
<evidence type="ECO:0000256" key="6">
    <source>
        <dbReference type="ARBA" id="ARBA00012963"/>
    </source>
</evidence>
<dbReference type="Pfam" id="PF08543">
    <property type="entry name" value="Phos_pyr_kin"/>
    <property type="match status" value="1"/>
</dbReference>
<dbReference type="NCBIfam" id="TIGR00097">
    <property type="entry name" value="HMP-P_kinase"/>
    <property type="match status" value="1"/>
</dbReference>
<evidence type="ECO:0000256" key="12">
    <source>
        <dbReference type="ARBA" id="ARBA00022977"/>
    </source>
</evidence>
<keyword evidence="8 17" id="KW-0808">Transferase</keyword>
<keyword evidence="10 17" id="KW-0418">Kinase</keyword>
<comment type="similarity">
    <text evidence="4">Belongs to the ThiD family.</text>
</comment>
<evidence type="ECO:0000313" key="17">
    <source>
        <dbReference type="EMBL" id="RRG18515.1"/>
    </source>
</evidence>
<feature type="domain" description="Pyridoxamine kinase/Phosphomethylpyrimidine kinase" evidence="16">
    <location>
        <begin position="15"/>
        <end position="262"/>
    </location>
</feature>
<dbReference type="FunFam" id="3.40.1190.20:FF:000003">
    <property type="entry name" value="Phosphomethylpyrimidine kinase ThiD"/>
    <property type="match status" value="1"/>
</dbReference>
<dbReference type="RefSeq" id="WP_124942491.1">
    <property type="nucleotide sequence ID" value="NZ_RHGY01000001.1"/>
</dbReference>
<keyword evidence="12" id="KW-0784">Thiamine biosynthesis</keyword>
<evidence type="ECO:0000256" key="14">
    <source>
        <dbReference type="ARBA" id="ARBA00042102"/>
    </source>
</evidence>
<evidence type="ECO:0000313" key="18">
    <source>
        <dbReference type="Proteomes" id="UP000275836"/>
    </source>
</evidence>
<comment type="pathway">
    <text evidence="3">Cofactor biosynthesis; thiamine diphosphate biosynthesis; 4-amino-2-methyl-5-diphosphomethylpyrimidine from 5-amino-1-(5-phospho-D-ribosyl)imidazole: step 3/3.</text>
</comment>
<dbReference type="PANTHER" id="PTHR20858:SF17">
    <property type="entry name" value="HYDROXYMETHYLPYRIMIDINE_PHOSPHOMETHYLPYRIMIDINE KINASE THI20-RELATED"/>
    <property type="match status" value="1"/>
</dbReference>
<comment type="catalytic activity">
    <reaction evidence="1">
        <text>4-amino-5-hydroxymethyl-2-methylpyrimidine + ATP = 4-amino-2-methyl-5-(phosphooxymethyl)pyrimidine + ADP + H(+)</text>
        <dbReference type="Rhea" id="RHEA:23096"/>
        <dbReference type="ChEBI" id="CHEBI:15378"/>
        <dbReference type="ChEBI" id="CHEBI:16892"/>
        <dbReference type="ChEBI" id="CHEBI:30616"/>
        <dbReference type="ChEBI" id="CHEBI:58354"/>
        <dbReference type="ChEBI" id="CHEBI:456216"/>
        <dbReference type="EC" id="2.7.1.49"/>
    </reaction>
</comment>
<dbReference type="GO" id="GO:0005524">
    <property type="term" value="F:ATP binding"/>
    <property type="evidence" value="ECO:0007669"/>
    <property type="project" value="UniProtKB-KW"/>
</dbReference>
<dbReference type="EC" id="2.7.1.49" evidence="5"/>
<accession>A0A3P2RG85</accession>
<dbReference type="PANTHER" id="PTHR20858">
    <property type="entry name" value="PHOSPHOMETHYLPYRIMIDINE KINASE"/>
    <property type="match status" value="1"/>
</dbReference>
<dbReference type="GO" id="GO:0009228">
    <property type="term" value="P:thiamine biosynthetic process"/>
    <property type="evidence" value="ECO:0007669"/>
    <property type="project" value="UniProtKB-KW"/>
</dbReference>
<dbReference type="InterPro" id="IPR004399">
    <property type="entry name" value="HMP/HMP-P_kinase_dom"/>
</dbReference>
<evidence type="ECO:0000256" key="9">
    <source>
        <dbReference type="ARBA" id="ARBA00022741"/>
    </source>
</evidence>
<evidence type="ECO:0000256" key="5">
    <source>
        <dbReference type="ARBA" id="ARBA00012135"/>
    </source>
</evidence>
<proteinExistence type="inferred from homology"/>
<dbReference type="EMBL" id="RHGY01000001">
    <property type="protein sequence ID" value="RRG18515.1"/>
    <property type="molecule type" value="Genomic_DNA"/>
</dbReference>
<dbReference type="GO" id="GO:0005829">
    <property type="term" value="C:cytosol"/>
    <property type="evidence" value="ECO:0007669"/>
    <property type="project" value="TreeGrafter"/>
</dbReference>
<evidence type="ECO:0000256" key="2">
    <source>
        <dbReference type="ARBA" id="ARBA00000565"/>
    </source>
</evidence>
<dbReference type="Proteomes" id="UP000275836">
    <property type="component" value="Unassembled WGS sequence"/>
</dbReference>
<protein>
    <recommendedName>
        <fullName evidence="7">Hydroxymethylpyrimidine/phosphomethylpyrimidine kinase</fullName>
        <ecNumber evidence="5">2.7.1.49</ecNumber>
        <ecNumber evidence="6">2.7.4.7</ecNumber>
    </recommendedName>
    <alternativeName>
        <fullName evidence="14">Hydroxymethylpyrimidine kinase</fullName>
    </alternativeName>
    <alternativeName>
        <fullName evidence="15">Hydroxymethylpyrimidine phosphate kinase</fullName>
    </alternativeName>
</protein>